<dbReference type="GO" id="GO:0055085">
    <property type="term" value="P:transmembrane transport"/>
    <property type="evidence" value="ECO:0007669"/>
    <property type="project" value="InterPro"/>
</dbReference>
<dbReference type="Gene3D" id="2.40.30.170">
    <property type="match status" value="1"/>
</dbReference>
<keyword evidence="3" id="KW-0812">Transmembrane</keyword>
<evidence type="ECO:0000256" key="1">
    <source>
        <dbReference type="ARBA" id="ARBA00004167"/>
    </source>
</evidence>
<name>A0A0B6AF44_PRIM2</name>
<dbReference type="PANTHER" id="PTHR30386">
    <property type="entry name" value="MEMBRANE FUSION SUBUNIT OF EMRAB-TOLC MULTIDRUG EFFLUX PUMP"/>
    <property type="match status" value="1"/>
</dbReference>
<evidence type="ECO:0000256" key="3">
    <source>
        <dbReference type="ARBA" id="ARBA00022692"/>
    </source>
</evidence>
<feature type="domain" description="YhbJ barrel-sandwich hybrid" evidence="7">
    <location>
        <begin position="45"/>
        <end position="116"/>
    </location>
</feature>
<dbReference type="GeneID" id="93641860"/>
<keyword evidence="4" id="KW-1133">Transmembrane helix</keyword>
<dbReference type="Proteomes" id="UP000031829">
    <property type="component" value="Chromosome"/>
</dbReference>
<comment type="subcellular location">
    <subcellularLocation>
        <location evidence="1">Membrane</location>
        <topology evidence="1">Single-pass membrane protein</topology>
    </subcellularLocation>
</comment>
<dbReference type="Pfam" id="PF25963">
    <property type="entry name" value="Beta-barrel_AAEA"/>
    <property type="match status" value="1"/>
</dbReference>
<gene>
    <name evidence="8" type="ORF">BG04_3811</name>
</gene>
<dbReference type="KEGG" id="bmeg:BG04_3811"/>
<evidence type="ECO:0000259" key="7">
    <source>
        <dbReference type="Pfam" id="PF25997"/>
    </source>
</evidence>
<feature type="domain" description="p-hydroxybenzoic acid efflux pump subunit AaeA-like beta-barrel" evidence="6">
    <location>
        <begin position="120"/>
        <end position="209"/>
    </location>
</feature>
<dbReference type="HOGENOM" id="CLU_018816_11_0_9"/>
<organism evidence="8 9">
    <name type="scientific">Priestia megaterium (strain ATCC 14581 / DSM 32 / CCUG 1817 / JCM 2506 / NBRC 15308 / NCIMB 9376 / NCTC 10342 / NRRL B-14308 / VKM B-512 / Ford 19)</name>
    <name type="common">Bacillus megaterium</name>
    <dbReference type="NCBI Taxonomy" id="1348623"/>
    <lineage>
        <taxon>Bacteria</taxon>
        <taxon>Bacillati</taxon>
        <taxon>Bacillota</taxon>
        <taxon>Bacilli</taxon>
        <taxon>Bacillales</taxon>
        <taxon>Bacillaceae</taxon>
        <taxon>Priestia</taxon>
    </lineage>
</organism>
<evidence type="ECO:0000259" key="6">
    <source>
        <dbReference type="Pfam" id="PF25963"/>
    </source>
</evidence>
<keyword evidence="5" id="KW-0472">Membrane</keyword>
<accession>A0A0B6AF44</accession>
<evidence type="ECO:0000256" key="5">
    <source>
        <dbReference type="ARBA" id="ARBA00023136"/>
    </source>
</evidence>
<evidence type="ECO:0000256" key="2">
    <source>
        <dbReference type="ARBA" id="ARBA00009477"/>
    </source>
</evidence>
<comment type="similarity">
    <text evidence="2">Belongs to the membrane fusion protein (MFP) (TC 8.A.1) family.</text>
</comment>
<evidence type="ECO:0000313" key="8">
    <source>
        <dbReference type="EMBL" id="AJI22141.1"/>
    </source>
</evidence>
<dbReference type="InterPro" id="IPR058634">
    <property type="entry name" value="AaeA-lik-b-barrel"/>
</dbReference>
<reference evidence="8 9" key="1">
    <citation type="journal article" date="2015" name="Genome Announc.">
        <title>Complete genome sequences for 35 biothreat assay-relevant bacillus species.</title>
        <authorList>
            <person name="Johnson S.L."/>
            <person name="Daligault H.E."/>
            <person name="Davenport K.W."/>
            <person name="Jaissle J."/>
            <person name="Frey K.G."/>
            <person name="Ladner J.T."/>
            <person name="Broomall S.M."/>
            <person name="Bishop-Lilly K.A."/>
            <person name="Bruce D.C."/>
            <person name="Gibbons H.S."/>
            <person name="Coyne S.R."/>
            <person name="Lo C.C."/>
            <person name="Meincke L."/>
            <person name="Munk A.C."/>
            <person name="Koroleva G.I."/>
            <person name="Rosenzweig C.N."/>
            <person name="Palacios G.F."/>
            <person name="Redden C.L."/>
            <person name="Minogue T.D."/>
            <person name="Chain P.S."/>
        </authorList>
    </citation>
    <scope>NUCLEOTIDE SEQUENCE [LARGE SCALE GENOMIC DNA]</scope>
    <source>
        <strain evidence="9">ATCC 14581 / DSM 32 / JCM 2506 / NBRC 15308 / NCIMB 9376 / NCTC 10342 / NRRL B-14308 / VKM B-512</strain>
    </source>
</reference>
<dbReference type="RefSeq" id="WP_013056227.1">
    <property type="nucleotide sequence ID" value="NZ_BCVB01000002.1"/>
</dbReference>
<protein>
    <submittedName>
        <fullName evidence="8">HlyD secretion family protein</fullName>
    </submittedName>
</protein>
<evidence type="ECO:0000256" key="4">
    <source>
        <dbReference type="ARBA" id="ARBA00022989"/>
    </source>
</evidence>
<dbReference type="EMBL" id="CP009920">
    <property type="protein sequence ID" value="AJI22141.1"/>
    <property type="molecule type" value="Genomic_DNA"/>
</dbReference>
<dbReference type="GO" id="GO:0016020">
    <property type="term" value="C:membrane"/>
    <property type="evidence" value="ECO:0007669"/>
    <property type="project" value="UniProtKB-SubCell"/>
</dbReference>
<dbReference type="Gene3D" id="2.40.50.100">
    <property type="match status" value="1"/>
</dbReference>
<proteinExistence type="inferred from homology"/>
<dbReference type="InterPro" id="IPR050739">
    <property type="entry name" value="MFP"/>
</dbReference>
<dbReference type="Pfam" id="PF25997">
    <property type="entry name" value="BSH_YhbJ"/>
    <property type="match status" value="1"/>
</dbReference>
<dbReference type="PANTHER" id="PTHR30386:SF26">
    <property type="entry name" value="TRANSPORT PROTEIN COMB"/>
    <property type="match status" value="1"/>
</dbReference>
<dbReference type="SUPFAM" id="SSF111369">
    <property type="entry name" value="HlyD-like secretion proteins"/>
    <property type="match status" value="1"/>
</dbReference>
<sequence length="212" mass="22628">MSRSRLMVTNFIGIIVILALLIGGGYYYVQKSNYITTDNAKVSGDVYNVVAPAAGKVASWTVEEGNDVSKDAEIAKIQAEKGSVAATVPADGKIIQTNVKENQMVQAGQQIATEVDMKDLFIVANIKEDQLKDIKEGDDVDVTVDGDSSAKIDGKVEEIGYATNSLSSLTSNSSSDGNYTKVSQTVPVKISISNYSEHVLPGMNAEVKISKD</sequence>
<dbReference type="InterPro" id="IPR011053">
    <property type="entry name" value="Single_hybrid_motif"/>
</dbReference>
<evidence type="ECO:0000313" key="9">
    <source>
        <dbReference type="Proteomes" id="UP000031829"/>
    </source>
</evidence>
<dbReference type="InterPro" id="IPR058635">
    <property type="entry name" value="BSH_YhbJ"/>
</dbReference>
<dbReference type="SUPFAM" id="SSF51230">
    <property type="entry name" value="Single hybrid motif"/>
    <property type="match status" value="1"/>
</dbReference>
<dbReference type="AlphaFoldDB" id="A0A0B6AF44"/>